<evidence type="ECO:0000259" key="11">
    <source>
        <dbReference type="PROSITE" id="PS50893"/>
    </source>
</evidence>
<dbReference type="InterPro" id="IPR003593">
    <property type="entry name" value="AAA+_ATPase"/>
</dbReference>
<comment type="function">
    <text evidence="10">Probably part of an ABC transporter complex. Responsible for energy coupling to the transport system.</text>
</comment>
<keyword evidence="3" id="KW-0813">Transport</keyword>
<dbReference type="InterPro" id="IPR050095">
    <property type="entry name" value="ECF_ABC_transporter_ATP-bd"/>
</dbReference>
<dbReference type="PANTHER" id="PTHR43553:SF23">
    <property type="entry name" value="ABC TRANSPORTER ATP-BINDING COMPONENT"/>
    <property type="match status" value="1"/>
</dbReference>
<protein>
    <submittedName>
        <fullName evidence="12">ABC transporter ATP-binding protein</fullName>
    </submittedName>
</protein>
<dbReference type="CDD" id="cd03226">
    <property type="entry name" value="ABC_cobalt_CbiO_domain2"/>
    <property type="match status" value="1"/>
</dbReference>
<keyword evidence="8" id="KW-1278">Translocase</keyword>
<evidence type="ECO:0000313" key="13">
    <source>
        <dbReference type="Proteomes" id="UP000195326"/>
    </source>
</evidence>
<dbReference type="PROSITE" id="PS50893">
    <property type="entry name" value="ABC_TRANSPORTER_2"/>
    <property type="match status" value="2"/>
</dbReference>
<dbReference type="InterPro" id="IPR027417">
    <property type="entry name" value="P-loop_NTPase"/>
</dbReference>
<evidence type="ECO:0000256" key="7">
    <source>
        <dbReference type="ARBA" id="ARBA00022840"/>
    </source>
</evidence>
<feature type="domain" description="ABC transporter" evidence="11">
    <location>
        <begin position="4"/>
        <end position="243"/>
    </location>
</feature>
<dbReference type="GO" id="GO:0016887">
    <property type="term" value="F:ATP hydrolysis activity"/>
    <property type="evidence" value="ECO:0007669"/>
    <property type="project" value="InterPro"/>
</dbReference>
<evidence type="ECO:0000256" key="4">
    <source>
        <dbReference type="ARBA" id="ARBA00022475"/>
    </source>
</evidence>
<keyword evidence="4" id="KW-1003">Cell membrane</keyword>
<dbReference type="EMBL" id="NFKL01000032">
    <property type="protein sequence ID" value="OUP55072.1"/>
    <property type="molecule type" value="Genomic_DNA"/>
</dbReference>
<dbReference type="PANTHER" id="PTHR43553">
    <property type="entry name" value="HEAVY METAL TRANSPORTER"/>
    <property type="match status" value="1"/>
</dbReference>
<sequence length="490" mass="55274">MTMISFQNFSFRYEESQDFTLRGIDMTVQTGEFILLTGRSGCGKTTLIRSLNGLIPHFYPGEIKGDLLMDGKSLLEMKPSELAGQIGTVFQDPRSQFFMTDTTRELAFGCENLGLAREKTIERIAKAAKELELVDYLNRSIFALSSGEKQQIAIGSVYALAPKVYIFDEPSANLDYAATKRLAEIMGKLKHAGYTIFVVEHRFYYLRDLIDRVFLIQEGKIEREFTREEFCSLPEETRISYGLRTAYPERDAEHYQEKPRPRSGTHLMEVHNLGFSYKKGPDVFQNVSFEAHAGDVIGILGHNGAGKTTLLSILTGLLKQRRGEVSLDGKKLTPRQRRSLSYLVMQDTDYQLFASSVEEELSLGIKADCKEKVDATLEALELSEYRERHPASLSGGQKQRVTIGAAIVKDSPVIYFDEPTSGLDYDSMVRVSNLIEQLSNSGVIVFVVSHDFEFIVRTCTEVVQLDDHGAIQNHRLSPEILKTLSEKYFT</sequence>
<comment type="caution">
    <text evidence="12">The sequence shown here is derived from an EMBL/GenBank/DDBJ whole genome shotgun (WGS) entry which is preliminary data.</text>
</comment>
<keyword evidence="7 12" id="KW-0067">ATP-binding</keyword>
<dbReference type="CDD" id="cd03225">
    <property type="entry name" value="ABC_cobalt_CbiO_domain1"/>
    <property type="match status" value="1"/>
</dbReference>
<evidence type="ECO:0000256" key="10">
    <source>
        <dbReference type="ARBA" id="ARBA00025157"/>
    </source>
</evidence>
<gene>
    <name evidence="12" type="ORF">B5F15_15525</name>
</gene>
<evidence type="ECO:0000256" key="5">
    <source>
        <dbReference type="ARBA" id="ARBA00022737"/>
    </source>
</evidence>
<keyword evidence="9" id="KW-0472">Membrane</keyword>
<dbReference type="PROSITE" id="PS00211">
    <property type="entry name" value="ABC_TRANSPORTER_1"/>
    <property type="match status" value="1"/>
</dbReference>
<evidence type="ECO:0000256" key="2">
    <source>
        <dbReference type="ARBA" id="ARBA00005417"/>
    </source>
</evidence>
<dbReference type="InterPro" id="IPR015856">
    <property type="entry name" value="ABC_transpr_CbiO/EcfA_su"/>
</dbReference>
<dbReference type="GO" id="GO:0042626">
    <property type="term" value="F:ATPase-coupled transmembrane transporter activity"/>
    <property type="evidence" value="ECO:0007669"/>
    <property type="project" value="TreeGrafter"/>
</dbReference>
<dbReference type="InterPro" id="IPR017871">
    <property type="entry name" value="ABC_transporter-like_CS"/>
</dbReference>
<dbReference type="SMART" id="SM00382">
    <property type="entry name" value="AAA"/>
    <property type="match status" value="2"/>
</dbReference>
<organism evidence="12 13">
    <name type="scientific">Butyricicoccus pullicaecorum</name>
    <dbReference type="NCBI Taxonomy" id="501571"/>
    <lineage>
        <taxon>Bacteria</taxon>
        <taxon>Bacillati</taxon>
        <taxon>Bacillota</taxon>
        <taxon>Clostridia</taxon>
        <taxon>Eubacteriales</taxon>
        <taxon>Butyricicoccaceae</taxon>
        <taxon>Butyricicoccus</taxon>
    </lineage>
</organism>
<evidence type="ECO:0000313" key="12">
    <source>
        <dbReference type="EMBL" id="OUP55072.1"/>
    </source>
</evidence>
<keyword evidence="5" id="KW-0677">Repeat</keyword>
<comment type="subcellular location">
    <subcellularLocation>
        <location evidence="1">Cell membrane</location>
        <topology evidence="1">Peripheral membrane protein</topology>
    </subcellularLocation>
</comment>
<dbReference type="AlphaFoldDB" id="A0A1Y4LLR0"/>
<evidence type="ECO:0000256" key="9">
    <source>
        <dbReference type="ARBA" id="ARBA00023136"/>
    </source>
</evidence>
<dbReference type="SUPFAM" id="SSF52540">
    <property type="entry name" value="P-loop containing nucleoside triphosphate hydrolases"/>
    <property type="match status" value="2"/>
</dbReference>
<name>A0A1Y4LLR0_9FIRM</name>
<dbReference type="GO" id="GO:0005524">
    <property type="term" value="F:ATP binding"/>
    <property type="evidence" value="ECO:0007669"/>
    <property type="project" value="UniProtKB-KW"/>
</dbReference>
<accession>A0A1Y4LLR0</accession>
<keyword evidence="6" id="KW-0547">Nucleotide-binding</keyword>
<feature type="domain" description="ABC transporter" evidence="11">
    <location>
        <begin position="268"/>
        <end position="490"/>
    </location>
</feature>
<dbReference type="Pfam" id="PF00005">
    <property type="entry name" value="ABC_tran"/>
    <property type="match status" value="2"/>
</dbReference>
<evidence type="ECO:0000256" key="6">
    <source>
        <dbReference type="ARBA" id="ARBA00022741"/>
    </source>
</evidence>
<reference evidence="13" key="1">
    <citation type="submission" date="2017-04" db="EMBL/GenBank/DDBJ databases">
        <title>Function of individual gut microbiota members based on whole genome sequencing of pure cultures obtained from chicken caecum.</title>
        <authorList>
            <person name="Medvecky M."/>
            <person name="Cejkova D."/>
            <person name="Polansky O."/>
            <person name="Karasova D."/>
            <person name="Kubasova T."/>
            <person name="Cizek A."/>
            <person name="Rychlik I."/>
        </authorList>
    </citation>
    <scope>NUCLEOTIDE SEQUENCE [LARGE SCALE GENOMIC DNA]</scope>
    <source>
        <strain evidence="13">An179</strain>
    </source>
</reference>
<proteinExistence type="inferred from homology"/>
<comment type="similarity">
    <text evidence="2">Belongs to the ABC transporter superfamily.</text>
</comment>
<dbReference type="Proteomes" id="UP000195326">
    <property type="component" value="Unassembled WGS sequence"/>
</dbReference>
<dbReference type="GO" id="GO:0043190">
    <property type="term" value="C:ATP-binding cassette (ABC) transporter complex"/>
    <property type="evidence" value="ECO:0007669"/>
    <property type="project" value="TreeGrafter"/>
</dbReference>
<dbReference type="Gene3D" id="3.40.50.300">
    <property type="entry name" value="P-loop containing nucleotide triphosphate hydrolases"/>
    <property type="match status" value="2"/>
</dbReference>
<evidence type="ECO:0000256" key="8">
    <source>
        <dbReference type="ARBA" id="ARBA00022967"/>
    </source>
</evidence>
<evidence type="ECO:0000256" key="1">
    <source>
        <dbReference type="ARBA" id="ARBA00004202"/>
    </source>
</evidence>
<dbReference type="InterPro" id="IPR003439">
    <property type="entry name" value="ABC_transporter-like_ATP-bd"/>
</dbReference>
<evidence type="ECO:0000256" key="3">
    <source>
        <dbReference type="ARBA" id="ARBA00022448"/>
    </source>
</evidence>